<dbReference type="Gene3D" id="1.10.287.1040">
    <property type="entry name" value="Exonuclease VII, small subunit"/>
    <property type="match status" value="1"/>
</dbReference>
<keyword evidence="4 7" id="KW-0378">Hydrolase</keyword>
<evidence type="ECO:0000256" key="3">
    <source>
        <dbReference type="ARBA" id="ARBA00022722"/>
    </source>
</evidence>
<evidence type="ECO:0000313" key="8">
    <source>
        <dbReference type="Proteomes" id="UP000724964"/>
    </source>
</evidence>
<dbReference type="EMBL" id="JAFIUH010000015">
    <property type="protein sequence ID" value="MBN4059673.1"/>
    <property type="molecule type" value="Genomic_DNA"/>
</dbReference>
<evidence type="ECO:0000313" key="7">
    <source>
        <dbReference type="EMBL" id="MBN4059673.1"/>
    </source>
</evidence>
<evidence type="ECO:0000256" key="4">
    <source>
        <dbReference type="ARBA" id="ARBA00022801"/>
    </source>
</evidence>
<organism evidence="7 8">
    <name type="scientific">Acidimicrobium ferrooxidans</name>
    <dbReference type="NCBI Taxonomy" id="53635"/>
    <lineage>
        <taxon>Bacteria</taxon>
        <taxon>Bacillati</taxon>
        <taxon>Actinomycetota</taxon>
        <taxon>Acidimicrobiia</taxon>
        <taxon>Acidimicrobiales</taxon>
        <taxon>Acidimicrobiaceae</taxon>
        <taxon>Acidimicrobium</taxon>
    </lineage>
</organism>
<keyword evidence="8" id="KW-1185">Reference proteome</keyword>
<evidence type="ECO:0000256" key="5">
    <source>
        <dbReference type="ARBA" id="ARBA00022839"/>
    </source>
</evidence>
<comment type="similarity">
    <text evidence="1">Belongs to the XseB family.</text>
</comment>
<evidence type="ECO:0000256" key="2">
    <source>
        <dbReference type="ARBA" id="ARBA00022490"/>
    </source>
</evidence>
<protein>
    <recommendedName>
        <fullName evidence="6">Exodeoxyribonuclease VII small subunit</fullName>
        <ecNumber evidence="6">3.1.11.6</ecNumber>
    </recommendedName>
</protein>
<keyword evidence="5" id="KW-0269">Exonuclease</keyword>
<comment type="caution">
    <text evidence="7">The sequence shown here is derived from an EMBL/GenBank/DDBJ whole genome shotgun (WGS) entry which is preliminary data.</text>
</comment>
<dbReference type="EC" id="3.1.11.6" evidence="6"/>
<evidence type="ECO:0000256" key="6">
    <source>
        <dbReference type="NCBIfam" id="TIGR01280"/>
    </source>
</evidence>
<dbReference type="NCBIfam" id="TIGR01280">
    <property type="entry name" value="xseB"/>
    <property type="match status" value="1"/>
</dbReference>
<dbReference type="InterPro" id="IPR037004">
    <property type="entry name" value="Exonuc_VII_ssu_sf"/>
</dbReference>
<dbReference type="InterPro" id="IPR003761">
    <property type="entry name" value="Exonuc_VII_S"/>
</dbReference>
<dbReference type="Pfam" id="PF02609">
    <property type="entry name" value="Exonuc_VII_S"/>
    <property type="match status" value="1"/>
</dbReference>
<reference evidence="7" key="1">
    <citation type="submission" date="2021-02" db="EMBL/GenBank/DDBJ databases">
        <title>Activity-based single-cell genomes from oceanic crustal fluid captures similar information to metagenomic and metatranscriptomic surveys with orders of magnitude less sampling.</title>
        <authorList>
            <person name="D'Angelo T.S."/>
            <person name="Orcutt B.N."/>
        </authorList>
    </citation>
    <scope>NUCLEOTIDE SEQUENCE [LARGE SCALE GENOMIC DNA]</scope>
    <source>
        <strain evidence="7">AH-315-J10</strain>
    </source>
</reference>
<proteinExistence type="inferred from homology"/>
<keyword evidence="2" id="KW-0963">Cytoplasm</keyword>
<accession>A0ABS3AP75</accession>
<dbReference type="Proteomes" id="UP000724964">
    <property type="component" value="Unassembled WGS sequence"/>
</dbReference>
<evidence type="ECO:0000256" key="1">
    <source>
        <dbReference type="ARBA" id="ARBA00009998"/>
    </source>
</evidence>
<name>A0ABS3AP75_9ACTN</name>
<sequence>MTNETEAAADISYSDAANELDAIIAALESDELDVDGLAKRVERAAVLIDICRGRIDRARVEVERIVVGLDAKTEHDS</sequence>
<dbReference type="GO" id="GO:0008855">
    <property type="term" value="F:exodeoxyribonuclease VII activity"/>
    <property type="evidence" value="ECO:0007669"/>
    <property type="project" value="UniProtKB-EC"/>
</dbReference>
<keyword evidence="3" id="KW-0540">Nuclease</keyword>
<gene>
    <name evidence="7" type="primary">xseB</name>
    <name evidence="7" type="ORF">JYT35_00985</name>
</gene>
<dbReference type="SUPFAM" id="SSF116842">
    <property type="entry name" value="XseB-like"/>
    <property type="match status" value="1"/>
</dbReference>